<organism evidence="1 2">
    <name type="scientific">Sanghuangporus baumii</name>
    <name type="common">Phellinus baumii</name>
    <dbReference type="NCBI Taxonomy" id="108892"/>
    <lineage>
        <taxon>Eukaryota</taxon>
        <taxon>Fungi</taxon>
        <taxon>Dikarya</taxon>
        <taxon>Basidiomycota</taxon>
        <taxon>Agaricomycotina</taxon>
        <taxon>Agaricomycetes</taxon>
        <taxon>Hymenochaetales</taxon>
        <taxon>Hymenochaetaceae</taxon>
        <taxon>Sanghuangporus</taxon>
    </lineage>
</organism>
<sequence length="518" mass="57133">MRGRSTTVSRTGTATMSTRMCSISFSASLALSLYRHADSPSLQTLPTEILLEIILIATAVNVPKSAPITSSTSRRLGSYADDDISNWHLRGPRLDYRILRALALTSRQLAGLAHFIMYRNIALDELKHISLFARTVLDCAHRDITLASTVSPVSPVSPTSMSFSYIPTLFAGKFTNRLALQYPFFDSPRVPKNRHAEIERFHVATGVLLGFGNSAPSVPSPVLADLRTLLIDTRILEHHLNTHTAPSSTLPKVSPSPSELILHSYIPWGGVTPPYLSPLAPLGVQLTHLTIACPSARWTLPSTTLNVLGGVPSLTHLALVRRAHANEDNDAEFVRDVAEILSERVDSLTTLNVLGGVPSLTHLALVRRAHANEDNDAEFVRDVAEILSERADSLIRLVLVVLPDSGFTTWKYTHQPVLADGCEEEVEEVEHVLSFNPELRALEAYLSTTSIWSQFSTLAQSSPAVCVVPGMSDAWARALRKSRNPGAIFESNIFHDHGRDLWSWARTFESRRRAIERR</sequence>
<accession>A0A9Q5N6Y9</accession>
<comment type="caution">
    <text evidence="1">The sequence shown here is derived from an EMBL/GenBank/DDBJ whole genome shotgun (WGS) entry which is preliminary data.</text>
</comment>
<dbReference type="AlphaFoldDB" id="A0A9Q5N6Y9"/>
<proteinExistence type="predicted"/>
<evidence type="ECO:0000313" key="1">
    <source>
        <dbReference type="EMBL" id="OCB89432.1"/>
    </source>
</evidence>
<evidence type="ECO:0000313" key="2">
    <source>
        <dbReference type="Proteomes" id="UP000757232"/>
    </source>
</evidence>
<dbReference type="OrthoDB" id="3259136at2759"/>
<dbReference type="EMBL" id="LNZH02000156">
    <property type="protein sequence ID" value="OCB89432.1"/>
    <property type="molecule type" value="Genomic_DNA"/>
</dbReference>
<reference evidence="1" key="1">
    <citation type="submission" date="2016-06" db="EMBL/GenBank/DDBJ databases">
        <title>Draft Genome sequence of the fungus Inonotus baumii.</title>
        <authorList>
            <person name="Zhu H."/>
            <person name="Lin W."/>
        </authorList>
    </citation>
    <scope>NUCLEOTIDE SEQUENCE</scope>
    <source>
        <strain evidence="1">821</strain>
    </source>
</reference>
<dbReference type="Proteomes" id="UP000757232">
    <property type="component" value="Unassembled WGS sequence"/>
</dbReference>
<gene>
    <name evidence="1" type="ORF">A7U60_g3409</name>
</gene>
<protein>
    <submittedName>
        <fullName evidence="1">Uncharacterized protein</fullName>
    </submittedName>
</protein>
<keyword evidence="2" id="KW-1185">Reference proteome</keyword>
<name>A0A9Q5N6Y9_SANBA</name>